<keyword evidence="1" id="KW-0812">Transmembrane</keyword>
<reference evidence="2" key="1">
    <citation type="submission" date="2021-05" db="EMBL/GenBank/DDBJ databases">
        <authorList>
            <person name="Alioto T."/>
            <person name="Alioto T."/>
            <person name="Gomez Garrido J."/>
        </authorList>
    </citation>
    <scope>NUCLEOTIDE SEQUENCE</scope>
</reference>
<evidence type="ECO:0000313" key="2">
    <source>
        <dbReference type="EMBL" id="CAG6767031.1"/>
    </source>
</evidence>
<evidence type="ECO:0000256" key="1">
    <source>
        <dbReference type="SAM" id="Phobius"/>
    </source>
</evidence>
<keyword evidence="1" id="KW-0472">Membrane</keyword>
<feature type="transmembrane region" description="Helical" evidence="1">
    <location>
        <begin position="62"/>
        <end position="86"/>
    </location>
</feature>
<protein>
    <submittedName>
        <fullName evidence="2">Uncharacterized protein</fullName>
    </submittedName>
</protein>
<sequence length="116" mass="13445">MVPWFDCLPESCSLSHFNPLLFRVICFQFQLYLVFLFKTFFRLCFSTYSLNPTCISFLPPSFSYFSPTFSFCVRFSLFFLSVILSLPLSPSLPSSLTHTYNTRSLSLSLSLSFTTY</sequence>
<name>A0A8D9ANF7_9HEMI</name>
<dbReference type="AlphaFoldDB" id="A0A8D9ANF7"/>
<accession>A0A8D9ANF7</accession>
<feature type="transmembrane region" description="Helical" evidence="1">
    <location>
        <begin position="20"/>
        <end position="41"/>
    </location>
</feature>
<organism evidence="2">
    <name type="scientific">Cacopsylla melanoneura</name>
    <dbReference type="NCBI Taxonomy" id="428564"/>
    <lineage>
        <taxon>Eukaryota</taxon>
        <taxon>Metazoa</taxon>
        <taxon>Ecdysozoa</taxon>
        <taxon>Arthropoda</taxon>
        <taxon>Hexapoda</taxon>
        <taxon>Insecta</taxon>
        <taxon>Pterygota</taxon>
        <taxon>Neoptera</taxon>
        <taxon>Paraneoptera</taxon>
        <taxon>Hemiptera</taxon>
        <taxon>Sternorrhyncha</taxon>
        <taxon>Psylloidea</taxon>
        <taxon>Psyllidae</taxon>
        <taxon>Psyllinae</taxon>
        <taxon>Cacopsylla</taxon>
    </lineage>
</organism>
<proteinExistence type="predicted"/>
<keyword evidence="1" id="KW-1133">Transmembrane helix</keyword>
<dbReference type="EMBL" id="HBUF01572205">
    <property type="protein sequence ID" value="CAG6767031.1"/>
    <property type="molecule type" value="Transcribed_RNA"/>
</dbReference>